<dbReference type="EMBL" id="ABEU02000013">
    <property type="protein sequence ID" value="PNR42569.1"/>
    <property type="molecule type" value="Genomic_DNA"/>
</dbReference>
<keyword evidence="3" id="KW-0238">DNA-binding</keyword>
<feature type="region of interest" description="Disordered" evidence="6">
    <location>
        <begin position="108"/>
        <end position="162"/>
    </location>
</feature>
<dbReference type="Pfam" id="PF00170">
    <property type="entry name" value="bZIP_1"/>
    <property type="match status" value="1"/>
</dbReference>
<dbReference type="AlphaFoldDB" id="A0A2K1JM15"/>
<dbReference type="OrthoDB" id="551672at2759"/>
<dbReference type="GeneID" id="112290595"/>
<dbReference type="PROSITE" id="PS00036">
    <property type="entry name" value="BZIP_BASIC"/>
    <property type="match status" value="1"/>
</dbReference>
<keyword evidence="10" id="KW-1185">Reference proteome</keyword>
<dbReference type="EnsemblPlants" id="Pp3c13_15010V3.2">
    <property type="protein sequence ID" value="Pp3c13_15010V3.2"/>
    <property type="gene ID" value="Pp3c13_15010"/>
</dbReference>
<dbReference type="Gene3D" id="1.20.5.170">
    <property type="match status" value="1"/>
</dbReference>
<dbReference type="InterPro" id="IPR045314">
    <property type="entry name" value="bZIP_plant_GBF1"/>
</dbReference>
<evidence type="ECO:0000313" key="10">
    <source>
        <dbReference type="Proteomes" id="UP000006727"/>
    </source>
</evidence>
<dbReference type="GO" id="GO:0000976">
    <property type="term" value="F:transcription cis-regulatory region binding"/>
    <property type="evidence" value="ECO:0000318"/>
    <property type="project" value="GO_Central"/>
</dbReference>
<comment type="subcellular location">
    <subcellularLocation>
        <location evidence="1">Nucleus</location>
    </subcellularLocation>
</comment>
<dbReference type="EnsemblPlants" id="Pp3c13_15010V3.3">
    <property type="protein sequence ID" value="Pp3c13_15010V3.3"/>
    <property type="gene ID" value="Pp3c13_15010"/>
</dbReference>
<reference evidence="8 10" key="2">
    <citation type="journal article" date="2018" name="Plant J.">
        <title>The Physcomitrella patens chromosome-scale assembly reveals moss genome structure and evolution.</title>
        <authorList>
            <person name="Lang D."/>
            <person name="Ullrich K.K."/>
            <person name="Murat F."/>
            <person name="Fuchs J."/>
            <person name="Jenkins J."/>
            <person name="Haas F.B."/>
            <person name="Piednoel M."/>
            <person name="Gundlach H."/>
            <person name="Van Bel M."/>
            <person name="Meyberg R."/>
            <person name="Vives C."/>
            <person name="Morata J."/>
            <person name="Symeonidi A."/>
            <person name="Hiss M."/>
            <person name="Muchero W."/>
            <person name="Kamisugi Y."/>
            <person name="Saleh O."/>
            <person name="Blanc G."/>
            <person name="Decker E.L."/>
            <person name="van Gessel N."/>
            <person name="Grimwood J."/>
            <person name="Hayes R.D."/>
            <person name="Graham S.W."/>
            <person name="Gunter L.E."/>
            <person name="McDaniel S.F."/>
            <person name="Hoernstein S.N.W."/>
            <person name="Larsson A."/>
            <person name="Li F.W."/>
            <person name="Perroud P.F."/>
            <person name="Phillips J."/>
            <person name="Ranjan P."/>
            <person name="Rokshar D.S."/>
            <person name="Rothfels C.J."/>
            <person name="Schneider L."/>
            <person name="Shu S."/>
            <person name="Stevenson D.W."/>
            <person name="Thummler F."/>
            <person name="Tillich M."/>
            <person name="Villarreal Aguilar J.C."/>
            <person name="Widiez T."/>
            <person name="Wong G.K."/>
            <person name="Wymore A."/>
            <person name="Zhang Y."/>
            <person name="Zimmer A.D."/>
            <person name="Quatrano R.S."/>
            <person name="Mayer K.F.X."/>
            <person name="Goodstein D."/>
            <person name="Casacuberta J.M."/>
            <person name="Vandepoele K."/>
            <person name="Reski R."/>
            <person name="Cuming A.C."/>
            <person name="Tuskan G.A."/>
            <person name="Maumus F."/>
            <person name="Salse J."/>
            <person name="Schmutz J."/>
            <person name="Rensing S.A."/>
        </authorList>
    </citation>
    <scope>NUCLEOTIDE SEQUENCE [LARGE SCALE GENOMIC DNA]</scope>
    <source>
        <strain evidence="9 10">cv. Gransden 2004</strain>
    </source>
</reference>
<dbReference type="OMA" id="HHARAAD"/>
<dbReference type="Gramene" id="Pp3c13_15010V3.8">
    <property type="protein sequence ID" value="Pp3c13_15010V3.8"/>
    <property type="gene ID" value="Pp3c13_15010"/>
</dbReference>
<reference evidence="9" key="3">
    <citation type="submission" date="2020-12" db="UniProtKB">
        <authorList>
            <consortium name="EnsemblPlants"/>
        </authorList>
    </citation>
    <scope>IDENTIFICATION</scope>
</reference>
<keyword evidence="4" id="KW-0804">Transcription</keyword>
<dbReference type="Gramene" id="Pp3c13_15010V3.3">
    <property type="protein sequence ID" value="Pp3c13_15010V3.3"/>
    <property type="gene ID" value="Pp3c13_15010"/>
</dbReference>
<reference evidence="8 10" key="1">
    <citation type="journal article" date="2008" name="Science">
        <title>The Physcomitrella genome reveals evolutionary insights into the conquest of land by plants.</title>
        <authorList>
            <person name="Rensing S."/>
            <person name="Lang D."/>
            <person name="Zimmer A."/>
            <person name="Terry A."/>
            <person name="Salamov A."/>
            <person name="Shapiro H."/>
            <person name="Nishiyama T."/>
            <person name="Perroud P.-F."/>
            <person name="Lindquist E."/>
            <person name="Kamisugi Y."/>
            <person name="Tanahashi T."/>
            <person name="Sakakibara K."/>
            <person name="Fujita T."/>
            <person name="Oishi K."/>
            <person name="Shin-I T."/>
            <person name="Kuroki Y."/>
            <person name="Toyoda A."/>
            <person name="Suzuki Y."/>
            <person name="Hashimoto A."/>
            <person name="Yamaguchi K."/>
            <person name="Sugano A."/>
            <person name="Kohara Y."/>
            <person name="Fujiyama A."/>
            <person name="Anterola A."/>
            <person name="Aoki S."/>
            <person name="Ashton N."/>
            <person name="Barbazuk W.B."/>
            <person name="Barker E."/>
            <person name="Bennetzen J."/>
            <person name="Bezanilla M."/>
            <person name="Blankenship R."/>
            <person name="Cho S.H."/>
            <person name="Dutcher S."/>
            <person name="Estelle M."/>
            <person name="Fawcett J.A."/>
            <person name="Gundlach H."/>
            <person name="Hanada K."/>
            <person name="Heyl A."/>
            <person name="Hicks K.A."/>
            <person name="Hugh J."/>
            <person name="Lohr M."/>
            <person name="Mayer K."/>
            <person name="Melkozernov A."/>
            <person name="Murata T."/>
            <person name="Nelson D."/>
            <person name="Pils B."/>
            <person name="Prigge M."/>
            <person name="Reiss B."/>
            <person name="Renner T."/>
            <person name="Rombauts S."/>
            <person name="Rushton P."/>
            <person name="Sanderfoot A."/>
            <person name="Schween G."/>
            <person name="Shiu S.-H."/>
            <person name="Stueber K."/>
            <person name="Theodoulou F.L."/>
            <person name="Tu H."/>
            <person name="Van de Peer Y."/>
            <person name="Verrier P.J."/>
            <person name="Waters E."/>
            <person name="Wood A."/>
            <person name="Yang L."/>
            <person name="Cove D."/>
            <person name="Cuming A."/>
            <person name="Hasebe M."/>
            <person name="Lucas S."/>
            <person name="Mishler D.B."/>
            <person name="Reski R."/>
            <person name="Grigoriev I."/>
            <person name="Quatrano R.S."/>
            <person name="Boore J.L."/>
        </authorList>
    </citation>
    <scope>NUCLEOTIDE SEQUENCE [LARGE SCALE GENOMIC DNA]</scope>
    <source>
        <strain evidence="9 10">cv. Gransden 2004</strain>
    </source>
</reference>
<dbReference type="PANTHER" id="PTHR45764:SF38">
    <property type="entry name" value="BZIP TRANSCRIPTION FACTOR 44"/>
    <property type="match status" value="1"/>
</dbReference>
<keyword evidence="5" id="KW-0539">Nucleus</keyword>
<dbReference type="Gramene" id="Pp3c13_15010V3.9">
    <property type="protein sequence ID" value="Pp3c13_15010V3.9"/>
    <property type="gene ID" value="Pp3c13_15010"/>
</dbReference>
<dbReference type="EnsemblPlants" id="Pp3c13_15010V3.9">
    <property type="protein sequence ID" value="Pp3c13_15010V3.9"/>
    <property type="gene ID" value="Pp3c13_15010"/>
</dbReference>
<dbReference type="RefSeq" id="XP_073394442.1">
    <property type="nucleotide sequence ID" value="XM_073538341.1"/>
</dbReference>
<evidence type="ECO:0000256" key="1">
    <source>
        <dbReference type="ARBA" id="ARBA00004123"/>
    </source>
</evidence>
<accession>A0A2K1JM15</accession>
<dbReference type="Gramene" id="Pp3c13_15010V3.2">
    <property type="protein sequence ID" value="Pp3c13_15010V3.2"/>
    <property type="gene ID" value="Pp3c13_15010"/>
</dbReference>
<dbReference type="GO" id="GO:0045893">
    <property type="term" value="P:positive regulation of DNA-templated transcription"/>
    <property type="evidence" value="ECO:0000318"/>
    <property type="project" value="GO_Central"/>
</dbReference>
<dbReference type="GO" id="GO:0005634">
    <property type="term" value="C:nucleus"/>
    <property type="evidence" value="ECO:0000318"/>
    <property type="project" value="GO_Central"/>
</dbReference>
<evidence type="ECO:0000256" key="5">
    <source>
        <dbReference type="ARBA" id="ARBA00023242"/>
    </source>
</evidence>
<evidence type="ECO:0000313" key="9">
    <source>
        <dbReference type="EnsemblPlants" id="Pp3c13_15010V3.1"/>
    </source>
</evidence>
<dbReference type="RefSeq" id="XP_024392805.1">
    <property type="nucleotide sequence ID" value="XM_024537037.2"/>
</dbReference>
<dbReference type="CDD" id="cd14702">
    <property type="entry name" value="bZIP_plant_GBF1"/>
    <property type="match status" value="1"/>
</dbReference>
<evidence type="ECO:0000256" key="3">
    <source>
        <dbReference type="ARBA" id="ARBA00023125"/>
    </source>
</evidence>
<dbReference type="Gramene" id="Pp3c13_15010V3.4">
    <property type="protein sequence ID" value="Pp3c13_15010V3.4"/>
    <property type="gene ID" value="Pp3c13_15010"/>
</dbReference>
<dbReference type="GO" id="GO:0046982">
    <property type="term" value="F:protein heterodimerization activity"/>
    <property type="evidence" value="ECO:0007669"/>
    <property type="project" value="UniProtKB-ARBA"/>
</dbReference>
<dbReference type="SMART" id="SM00338">
    <property type="entry name" value="BRLZ"/>
    <property type="match status" value="1"/>
</dbReference>
<dbReference type="Gramene" id="Pp3c13_15010V3.5">
    <property type="protein sequence ID" value="Pp3c13_15010V3.5"/>
    <property type="gene ID" value="Pp3c13_15010"/>
</dbReference>
<protein>
    <recommendedName>
        <fullName evidence="7">BZIP domain-containing protein</fullName>
    </recommendedName>
</protein>
<dbReference type="EnsemblPlants" id="Pp3c13_15010V3.8">
    <property type="protein sequence ID" value="Pp3c13_15010V3.8"/>
    <property type="gene ID" value="Pp3c13_15010"/>
</dbReference>
<dbReference type="Proteomes" id="UP000006727">
    <property type="component" value="Chromosome 13"/>
</dbReference>
<dbReference type="RefSeq" id="XP_024392806.1">
    <property type="nucleotide sequence ID" value="XM_024537038.2"/>
</dbReference>
<evidence type="ECO:0000256" key="2">
    <source>
        <dbReference type="ARBA" id="ARBA00023015"/>
    </source>
</evidence>
<dbReference type="FunFam" id="1.20.5.170:FF:000020">
    <property type="entry name" value="BZIP transcription factor"/>
    <property type="match status" value="1"/>
</dbReference>
<dbReference type="EnsemblPlants" id="Pp3c13_15010V3.6">
    <property type="protein sequence ID" value="Pp3c13_15010V3.6"/>
    <property type="gene ID" value="Pp3c13_15010"/>
</dbReference>
<feature type="compositionally biased region" description="Polar residues" evidence="6">
    <location>
        <begin position="53"/>
        <end position="62"/>
    </location>
</feature>
<keyword evidence="2" id="KW-0805">Transcription regulation</keyword>
<dbReference type="RefSeq" id="XP_073394441.1">
    <property type="nucleotide sequence ID" value="XM_073538340.1"/>
</dbReference>
<organism evidence="8">
    <name type="scientific">Physcomitrium patens</name>
    <name type="common">Spreading-leaved earth moss</name>
    <name type="synonym">Physcomitrella patens</name>
    <dbReference type="NCBI Taxonomy" id="3218"/>
    <lineage>
        <taxon>Eukaryota</taxon>
        <taxon>Viridiplantae</taxon>
        <taxon>Streptophyta</taxon>
        <taxon>Embryophyta</taxon>
        <taxon>Bryophyta</taxon>
        <taxon>Bryophytina</taxon>
        <taxon>Bryopsida</taxon>
        <taxon>Funariidae</taxon>
        <taxon>Funariales</taxon>
        <taxon>Funariaceae</taxon>
        <taxon>Physcomitrium</taxon>
    </lineage>
</organism>
<dbReference type="Gramene" id="Pp3c13_15010V3.7">
    <property type="protein sequence ID" value="Pp3c13_15010V3.7"/>
    <property type="gene ID" value="Pp3c13_15010"/>
</dbReference>
<sequence length="259" mass="28441">MGAMEVTGEEKDVQKGGSMPRAPSVDDLFVPMGRLDMHSSGMGADNEEVKEGGNTSASNVCGSSSLVHSATAEKTPSASDGARLGLNLNRSELSGLSRDSCGEISEQVHDKGGETHSSPRNKKPEGQSNHTSDDDQPVIDERRQKRMISNRESARRSRLRKQQHLDELRSQISHLRAENVHLLNRYSLASQQYAQLNEENSVLRSNAVDLRHQLQTLHPGTSGHQMMTLEPRDLSSVQPLPLNLSLCSGPIEDPNWGKY</sequence>
<dbReference type="EnsemblPlants" id="Pp3c13_15010V3.4">
    <property type="protein sequence ID" value="Pp3c13_15010V3.4"/>
    <property type="gene ID" value="Pp3c13_15010"/>
</dbReference>
<evidence type="ECO:0000256" key="4">
    <source>
        <dbReference type="ARBA" id="ARBA00023163"/>
    </source>
</evidence>
<dbReference type="GO" id="GO:0003700">
    <property type="term" value="F:DNA-binding transcription factor activity"/>
    <property type="evidence" value="ECO:0000318"/>
    <property type="project" value="GO_Central"/>
</dbReference>
<dbReference type="RefSeq" id="XP_024392804.1">
    <property type="nucleotide sequence ID" value="XM_024537036.2"/>
</dbReference>
<name>A0A2K1JM15_PHYPA</name>
<dbReference type="PaxDb" id="3218-PP1S158_113V6.1"/>
<dbReference type="PROSITE" id="PS50217">
    <property type="entry name" value="BZIP"/>
    <property type="match status" value="1"/>
</dbReference>
<feature type="domain" description="BZIP" evidence="7">
    <location>
        <begin position="140"/>
        <end position="203"/>
    </location>
</feature>
<dbReference type="STRING" id="3218.A0A2K1JM15"/>
<dbReference type="EnsemblPlants" id="Pp3c13_15010V3.5">
    <property type="protein sequence ID" value="Pp3c13_15010V3.5"/>
    <property type="gene ID" value="Pp3c13_15010"/>
</dbReference>
<dbReference type="PANTHER" id="PTHR45764">
    <property type="entry name" value="BZIP TRANSCRIPTION FACTOR 44"/>
    <property type="match status" value="1"/>
</dbReference>
<dbReference type="Gramene" id="Pp3c13_15010V3.6">
    <property type="protein sequence ID" value="Pp3c13_15010V3.6"/>
    <property type="gene ID" value="Pp3c13_15010"/>
</dbReference>
<gene>
    <name evidence="9" type="primary">LOC112290595</name>
    <name evidence="8" type="ORF">PHYPA_017399</name>
</gene>
<dbReference type="SUPFAM" id="SSF57959">
    <property type="entry name" value="Leucine zipper domain"/>
    <property type="match status" value="1"/>
</dbReference>
<evidence type="ECO:0000256" key="6">
    <source>
        <dbReference type="SAM" id="MobiDB-lite"/>
    </source>
</evidence>
<dbReference type="Gramene" id="Pp3c13_15010V3.1">
    <property type="protein sequence ID" value="Pp3c13_15010V3.1"/>
    <property type="gene ID" value="Pp3c13_15010"/>
</dbReference>
<dbReference type="EnsemblPlants" id="Pp3c13_15010V3.7">
    <property type="protein sequence ID" value="Pp3c13_15010V3.7"/>
    <property type="gene ID" value="Pp3c13_15010"/>
</dbReference>
<evidence type="ECO:0000313" key="8">
    <source>
        <dbReference type="EMBL" id="PNR42569.1"/>
    </source>
</evidence>
<dbReference type="InterPro" id="IPR004827">
    <property type="entry name" value="bZIP"/>
</dbReference>
<dbReference type="InterPro" id="IPR046347">
    <property type="entry name" value="bZIP_sf"/>
</dbReference>
<feature type="region of interest" description="Disordered" evidence="6">
    <location>
        <begin position="1"/>
        <end position="62"/>
    </location>
</feature>
<evidence type="ECO:0000259" key="7">
    <source>
        <dbReference type="PROSITE" id="PS50217"/>
    </source>
</evidence>
<proteinExistence type="predicted"/>
<dbReference type="EnsemblPlants" id="Pp3c13_15010V3.1">
    <property type="protein sequence ID" value="Pp3c13_15010V3.1"/>
    <property type="gene ID" value="Pp3c13_15010"/>
</dbReference>
<dbReference type="RefSeq" id="XP_073394440.1">
    <property type="nucleotide sequence ID" value="XM_073538339.1"/>
</dbReference>